<accession>A0AC34G2S7</accession>
<protein>
    <submittedName>
        <fullName evidence="2">DUF4139 domain-containing protein</fullName>
    </submittedName>
</protein>
<reference evidence="2" key="1">
    <citation type="submission" date="2022-11" db="UniProtKB">
        <authorList>
            <consortium name="WormBaseParasite"/>
        </authorList>
    </citation>
    <scope>IDENTIFICATION</scope>
</reference>
<organism evidence="1 2">
    <name type="scientific">Panagrolaimus sp. ES5</name>
    <dbReference type="NCBI Taxonomy" id="591445"/>
    <lineage>
        <taxon>Eukaryota</taxon>
        <taxon>Metazoa</taxon>
        <taxon>Ecdysozoa</taxon>
        <taxon>Nematoda</taxon>
        <taxon>Chromadorea</taxon>
        <taxon>Rhabditida</taxon>
        <taxon>Tylenchina</taxon>
        <taxon>Panagrolaimomorpha</taxon>
        <taxon>Panagrolaimoidea</taxon>
        <taxon>Panagrolaimidae</taxon>
        <taxon>Panagrolaimus</taxon>
    </lineage>
</organism>
<dbReference type="Proteomes" id="UP000887579">
    <property type="component" value="Unplaced"/>
</dbReference>
<evidence type="ECO:0000313" key="1">
    <source>
        <dbReference type="Proteomes" id="UP000887579"/>
    </source>
</evidence>
<dbReference type="WBParaSite" id="ES5_v2.g23739.t1">
    <property type="protein sequence ID" value="ES5_v2.g23739.t1"/>
    <property type="gene ID" value="ES5_v2.g23739"/>
</dbReference>
<name>A0AC34G2S7_9BILA</name>
<proteinExistence type="predicted"/>
<evidence type="ECO:0000313" key="2">
    <source>
        <dbReference type="WBParaSite" id="ES5_v2.g23739.t1"/>
    </source>
</evidence>
<sequence length="144" mass="16158">MATVINSSDYPLLPGSANVYIDNSLSTTLQLNSVSPGEKFDCSLGVDKAIKVIYKPTQKFQSQSEEKIKVRILAPDVIKNNTAGKESKESTVSVPTVGAIFDDLNNLIWTEIIQPEHEKEFVIKWAIDYPPNEKLEYIESWPQE</sequence>